<evidence type="ECO:0000313" key="3">
    <source>
        <dbReference type="Proteomes" id="UP000055060"/>
    </source>
</evidence>
<dbReference type="RefSeq" id="WP_075073532.1">
    <property type="nucleotide sequence ID" value="NZ_DF967972.1"/>
</dbReference>
<dbReference type="OrthoDB" id="9812495at2"/>
<reference evidence="2" key="1">
    <citation type="submission" date="2015-07" db="EMBL/GenBank/DDBJ databases">
        <title>Draft Genome Sequences of Anaerolinea thermolimosa IMO-1, Bellilinea caldifistulae GOMI-1, Leptolinea tardivitalis YMTK-2, Levilinea saccharolytica KIBI-1,Longilinea arvoryzae KOME-1, Previously Described as Members of the Anaerolineaceae (Chloroflexi).</title>
        <authorList>
            <person name="Sekiguchi Y."/>
            <person name="Ohashi A."/>
            <person name="Matsuura N."/>
            <person name="Tourlousse M.D."/>
        </authorList>
    </citation>
    <scope>NUCLEOTIDE SEQUENCE [LARGE SCALE GENOMIC DNA]</scope>
    <source>
        <strain evidence="2">KOME-1</strain>
    </source>
</reference>
<gene>
    <name evidence="2" type="ORF">LARV_02024</name>
</gene>
<accession>A0A0S7BJA0</accession>
<sequence length="152" mass="17029">MASESEFVSFLLRAKRATYASGAASIGSSRPASTDLRYATGDYLYLDTYLGSRDFIGEEAVWYRGNPVWGMNYHGLMLVDSIPDGFSEILHAALFAVPSEAPFRGPAEFNLGDFRYTCHWQGNLERFDGQECIEHRGRPIYELIFHGGKIST</sequence>
<dbReference type="Pfam" id="PF18931">
    <property type="entry name" value="DUF5680"/>
    <property type="match status" value="1"/>
</dbReference>
<dbReference type="Proteomes" id="UP000055060">
    <property type="component" value="Unassembled WGS sequence"/>
</dbReference>
<feature type="domain" description="DUF5680" evidence="1">
    <location>
        <begin position="47"/>
        <end position="150"/>
    </location>
</feature>
<evidence type="ECO:0000259" key="1">
    <source>
        <dbReference type="Pfam" id="PF18931"/>
    </source>
</evidence>
<dbReference type="AlphaFoldDB" id="A0A0S7BJA0"/>
<evidence type="ECO:0000313" key="2">
    <source>
        <dbReference type="EMBL" id="GAP14258.1"/>
    </source>
</evidence>
<dbReference type="EMBL" id="DF967972">
    <property type="protein sequence ID" value="GAP14258.1"/>
    <property type="molecule type" value="Genomic_DNA"/>
</dbReference>
<dbReference type="InterPro" id="IPR043735">
    <property type="entry name" value="DUF5680"/>
</dbReference>
<dbReference type="STRING" id="360412.LARV_02024"/>
<organism evidence="2">
    <name type="scientific">Longilinea arvoryzae</name>
    <dbReference type="NCBI Taxonomy" id="360412"/>
    <lineage>
        <taxon>Bacteria</taxon>
        <taxon>Bacillati</taxon>
        <taxon>Chloroflexota</taxon>
        <taxon>Anaerolineae</taxon>
        <taxon>Anaerolineales</taxon>
        <taxon>Anaerolineaceae</taxon>
        <taxon>Longilinea</taxon>
    </lineage>
</organism>
<name>A0A0S7BJA0_9CHLR</name>
<proteinExistence type="predicted"/>
<keyword evidence="3" id="KW-1185">Reference proteome</keyword>
<protein>
    <recommendedName>
        <fullName evidence="1">DUF5680 domain-containing protein</fullName>
    </recommendedName>
</protein>